<dbReference type="SUPFAM" id="SSF48452">
    <property type="entry name" value="TPR-like"/>
    <property type="match status" value="3"/>
</dbReference>
<evidence type="ECO:0000256" key="1">
    <source>
        <dbReference type="PROSITE-ProRule" id="PRU00339"/>
    </source>
</evidence>
<dbReference type="AlphaFoldDB" id="A0A2P2DVZ1"/>
<evidence type="ECO:0000256" key="2">
    <source>
        <dbReference type="SAM" id="SignalP"/>
    </source>
</evidence>
<dbReference type="EMBL" id="BFBB01000002">
    <property type="protein sequence ID" value="GBF48730.1"/>
    <property type="molecule type" value="Genomic_DNA"/>
</dbReference>
<evidence type="ECO:0000313" key="4">
    <source>
        <dbReference type="Proteomes" id="UP000245133"/>
    </source>
</evidence>
<keyword evidence="2" id="KW-0732">Signal</keyword>
<dbReference type="Gene3D" id="1.25.40.10">
    <property type="entry name" value="Tetratricopeptide repeat domain"/>
    <property type="match status" value="4"/>
</dbReference>
<dbReference type="PROSITE" id="PS50005">
    <property type="entry name" value="TPR"/>
    <property type="match status" value="1"/>
</dbReference>
<organism evidence="3 4">
    <name type="scientific">Leptospira ryugenii</name>
    <dbReference type="NCBI Taxonomy" id="1917863"/>
    <lineage>
        <taxon>Bacteria</taxon>
        <taxon>Pseudomonadati</taxon>
        <taxon>Spirochaetota</taxon>
        <taxon>Spirochaetia</taxon>
        <taxon>Leptospirales</taxon>
        <taxon>Leptospiraceae</taxon>
        <taxon>Leptospira</taxon>
    </lineage>
</organism>
<sequence length="670" mass="78588">MFQAIKHSTILIPFIFFLSAATVFSAPLTEEEKPCSKGERGIPLSYYLSRAYQAQRSGFHKTEERKTEEAKKQHRQAIEYFNLYHSCLEERGQGPSHLSARSLASSHLELDNFAEAESWADKAITIQKAKEIPSRELLLLKSRILLKQGKLEPAGLLLRTYLAEYPNDPDFLYYLGNIYFDLKSWNRSYLYFLSLRNVLLDRDRGSRILPIVAKYLGELNYKLDHSEKSTQYYEEYLESSPNDTEIRYKLAQIYFTLEDFFKAKKHLAYIRQINPREIDASHMLGEMYFLYSRVFAPNFFAVLEAEKKIPRDGVVLFLHRYLRGDTEGLLPLVAKYVEKNPNRLSTQILFADLIPTSYAEERYKAYVNVASMSYQYRQYELAKKYFAKALSLSGEVDSLKKESGNLWERISQCEEMQKNYYSALLDLREALRFIQDPTMEDLMNHKLVYLLLNPKINRIEDAEVVINKLIQKDANKAEYFYTRAAIESQKELHANALKSFTKANELKKNDPNFIFFLAVAHDRVKDQKKSDAILEQLIQSHPEYPNSYNYLGYSYAEREIEKEKAEKYLVKANDLEPDNAAFLDSLGWIYFKQNRRKEAMLYLHFAELVSEEKKQEDFVIFDHLGDVYRSDKDLVKAQYYYKKAEENAKTDSLQKKIQTKWKQVSKELSK</sequence>
<accession>A0A2P2DVZ1</accession>
<dbReference type="OrthoDB" id="9766710at2"/>
<reference evidence="3 4" key="1">
    <citation type="submission" date="2018-02" db="EMBL/GenBank/DDBJ databases">
        <title>Novel Leptospira species isolated from soil and water in Japan.</title>
        <authorList>
            <person name="Nakao R."/>
            <person name="Masuzawa T."/>
        </authorList>
    </citation>
    <scope>NUCLEOTIDE SEQUENCE [LARGE SCALE GENOMIC DNA]</scope>
    <source>
        <strain evidence="3 4">YH101</strain>
    </source>
</reference>
<gene>
    <name evidence="3" type="ORF">LPTSP4_02300</name>
</gene>
<name>A0A2P2DVZ1_9LEPT</name>
<keyword evidence="1" id="KW-0802">TPR repeat</keyword>
<evidence type="ECO:0000313" key="3">
    <source>
        <dbReference type="EMBL" id="GBF48730.1"/>
    </source>
</evidence>
<keyword evidence="4" id="KW-1185">Reference proteome</keyword>
<feature type="repeat" description="TPR" evidence="1">
    <location>
        <begin position="363"/>
        <end position="396"/>
    </location>
</feature>
<comment type="caution">
    <text evidence="3">The sequence shown here is derived from an EMBL/GenBank/DDBJ whole genome shotgun (WGS) entry which is preliminary data.</text>
</comment>
<dbReference type="RefSeq" id="WP_108972862.1">
    <property type="nucleotide sequence ID" value="NZ_BFBB01000002.1"/>
</dbReference>
<dbReference type="PANTHER" id="PTHR12558">
    <property type="entry name" value="CELL DIVISION CYCLE 16,23,27"/>
    <property type="match status" value="1"/>
</dbReference>
<dbReference type="Proteomes" id="UP000245133">
    <property type="component" value="Unassembled WGS sequence"/>
</dbReference>
<dbReference type="PANTHER" id="PTHR12558:SF13">
    <property type="entry name" value="CELL DIVISION CYCLE PROTEIN 27 HOMOLOG"/>
    <property type="match status" value="1"/>
</dbReference>
<dbReference type="SMART" id="SM00028">
    <property type="entry name" value="TPR"/>
    <property type="match status" value="10"/>
</dbReference>
<dbReference type="InterPro" id="IPR011990">
    <property type="entry name" value="TPR-like_helical_dom_sf"/>
</dbReference>
<dbReference type="InterPro" id="IPR019734">
    <property type="entry name" value="TPR_rpt"/>
</dbReference>
<proteinExistence type="predicted"/>
<protein>
    <submittedName>
        <fullName evidence="3">Tetratricopeptide repeat protein</fullName>
    </submittedName>
</protein>
<feature type="signal peptide" evidence="2">
    <location>
        <begin position="1"/>
        <end position="25"/>
    </location>
</feature>
<feature type="chain" id="PRO_5015131676" evidence="2">
    <location>
        <begin position="26"/>
        <end position="670"/>
    </location>
</feature>